<reference evidence="6 7" key="1">
    <citation type="submission" date="2018-02" db="EMBL/GenBank/DDBJ databases">
        <title>The genomes of Aspergillus section Nigri reveals drivers in fungal speciation.</title>
        <authorList>
            <consortium name="DOE Joint Genome Institute"/>
            <person name="Vesth T.C."/>
            <person name="Nybo J."/>
            <person name="Theobald S."/>
            <person name="Brandl J."/>
            <person name="Frisvad J.C."/>
            <person name="Nielsen K.F."/>
            <person name="Lyhne E.K."/>
            <person name="Kogle M.E."/>
            <person name="Kuo A."/>
            <person name="Riley R."/>
            <person name="Clum A."/>
            <person name="Nolan M."/>
            <person name="Lipzen A."/>
            <person name="Salamov A."/>
            <person name="Henrissat B."/>
            <person name="Wiebenga A."/>
            <person name="De vries R.P."/>
            <person name="Grigoriev I.V."/>
            <person name="Mortensen U.H."/>
            <person name="Andersen M.R."/>
            <person name="Baker S.E."/>
        </authorList>
    </citation>
    <scope>NUCLEOTIDE SEQUENCE [LARGE SCALE GENOMIC DNA]</scope>
    <source>
        <strain evidence="6 7">CBS 121593</strain>
    </source>
</reference>
<proteinExistence type="inferred from homology"/>
<feature type="domain" description="Methyltransferase" evidence="5">
    <location>
        <begin position="84"/>
        <end position="191"/>
    </location>
</feature>
<comment type="similarity">
    <text evidence="4">Belongs to the class I-like SAM-binding methyltransferase superfamily.</text>
</comment>
<comment type="pathway">
    <text evidence="1">Secondary metabolite biosynthesis.</text>
</comment>
<dbReference type="PANTHER" id="PTHR35897">
    <property type="entry name" value="METHYLTRANSFERASE AUSD"/>
    <property type="match status" value="1"/>
</dbReference>
<dbReference type="Proteomes" id="UP000249402">
    <property type="component" value="Unassembled WGS sequence"/>
</dbReference>
<dbReference type="AlphaFoldDB" id="A0A395GV20"/>
<evidence type="ECO:0000313" key="7">
    <source>
        <dbReference type="Proteomes" id="UP000249402"/>
    </source>
</evidence>
<dbReference type="OrthoDB" id="2094832at2759"/>
<keyword evidence="2" id="KW-0808">Transferase</keyword>
<dbReference type="GO" id="GO:0016740">
    <property type="term" value="F:transferase activity"/>
    <property type="evidence" value="ECO:0007669"/>
    <property type="project" value="UniProtKB-KW"/>
</dbReference>
<protein>
    <recommendedName>
        <fullName evidence="5">Methyltransferase domain-containing protein</fullName>
    </recommendedName>
</protein>
<evidence type="ECO:0000256" key="1">
    <source>
        <dbReference type="ARBA" id="ARBA00005179"/>
    </source>
</evidence>
<dbReference type="RefSeq" id="XP_025573728.1">
    <property type="nucleotide sequence ID" value="XM_025713508.1"/>
</dbReference>
<dbReference type="PANTHER" id="PTHR35897:SF1">
    <property type="entry name" value="METHYLTRANSFERASE AUSD"/>
    <property type="match status" value="1"/>
</dbReference>
<dbReference type="Gene3D" id="3.40.50.150">
    <property type="entry name" value="Vaccinia Virus protein VP39"/>
    <property type="match status" value="1"/>
</dbReference>
<evidence type="ECO:0000256" key="2">
    <source>
        <dbReference type="ARBA" id="ARBA00022679"/>
    </source>
</evidence>
<dbReference type="CDD" id="cd02440">
    <property type="entry name" value="AdoMet_MTases"/>
    <property type="match status" value="1"/>
</dbReference>
<organism evidence="6 7">
    <name type="scientific">Aspergillus ibericus CBS 121593</name>
    <dbReference type="NCBI Taxonomy" id="1448316"/>
    <lineage>
        <taxon>Eukaryota</taxon>
        <taxon>Fungi</taxon>
        <taxon>Dikarya</taxon>
        <taxon>Ascomycota</taxon>
        <taxon>Pezizomycotina</taxon>
        <taxon>Eurotiomycetes</taxon>
        <taxon>Eurotiomycetidae</taxon>
        <taxon>Eurotiales</taxon>
        <taxon>Aspergillaceae</taxon>
        <taxon>Aspergillus</taxon>
        <taxon>Aspergillus subgen. Circumdati</taxon>
    </lineage>
</organism>
<dbReference type="InterPro" id="IPR051654">
    <property type="entry name" value="Meroterpenoid_MTases"/>
</dbReference>
<dbReference type="InterPro" id="IPR041698">
    <property type="entry name" value="Methyltransf_25"/>
</dbReference>
<dbReference type="EMBL" id="KZ824446">
    <property type="protein sequence ID" value="RAK99400.1"/>
    <property type="molecule type" value="Genomic_DNA"/>
</dbReference>
<evidence type="ECO:0000256" key="3">
    <source>
        <dbReference type="ARBA" id="ARBA00022691"/>
    </source>
</evidence>
<sequence length="275" mass="31570">MHPSVWYRDDFGPRLSPACRLVYNRWSGIADTDLPAHLHRVRDRAWPVGQYPCIGQWMFLLPGLAGFPEFPSMVDLVRQREATVLDLACGLGQDLRLLAAHADGAPTARWWALDLEPRLWELGYELFGDRDRMAAHFVAGDFRTLDLTGDSPLGPLRGHVDLIIANQFIHLFDQADQREVIQRIMGLSRPGTMVVGFQQARRQPRADARPWGTMFFHSRDSFVALWESVQHDTATEWTVQVREVDLRRDWGLQEEDVAWMPADQVGIEFVFVRSH</sequence>
<name>A0A395GV20_9EURO</name>
<dbReference type="VEuPathDB" id="FungiDB:BO80DRAFT_123232"/>
<evidence type="ECO:0000256" key="4">
    <source>
        <dbReference type="ARBA" id="ARBA00038314"/>
    </source>
</evidence>
<keyword evidence="7" id="KW-1185">Reference proteome</keyword>
<dbReference type="SUPFAM" id="SSF53335">
    <property type="entry name" value="S-adenosyl-L-methionine-dependent methyltransferases"/>
    <property type="match status" value="1"/>
</dbReference>
<dbReference type="GeneID" id="37218373"/>
<keyword evidence="3" id="KW-0949">S-adenosyl-L-methionine</keyword>
<dbReference type="STRING" id="1448316.A0A395GV20"/>
<gene>
    <name evidence="6" type="ORF">BO80DRAFT_123232</name>
</gene>
<dbReference type="Pfam" id="PF13649">
    <property type="entry name" value="Methyltransf_25"/>
    <property type="match status" value="1"/>
</dbReference>
<accession>A0A395GV20</accession>
<dbReference type="InterPro" id="IPR029063">
    <property type="entry name" value="SAM-dependent_MTases_sf"/>
</dbReference>
<evidence type="ECO:0000259" key="5">
    <source>
        <dbReference type="Pfam" id="PF13649"/>
    </source>
</evidence>
<evidence type="ECO:0000313" key="6">
    <source>
        <dbReference type="EMBL" id="RAK99400.1"/>
    </source>
</evidence>